<name>A0ABP9UA12_9MICO</name>
<dbReference type="Proteomes" id="UP001498935">
    <property type="component" value="Unassembled WGS sequence"/>
</dbReference>
<evidence type="ECO:0008006" key="5">
    <source>
        <dbReference type="Google" id="ProtNLM"/>
    </source>
</evidence>
<keyword evidence="4" id="KW-1185">Reference proteome</keyword>
<evidence type="ECO:0000256" key="1">
    <source>
        <dbReference type="SAM" id="MobiDB-lite"/>
    </source>
</evidence>
<feature type="chain" id="PRO_5045789467" description="PQQ-like domain-containing protein" evidence="2">
    <location>
        <begin position="26"/>
        <end position="418"/>
    </location>
</feature>
<dbReference type="EMBL" id="BAABNP010000019">
    <property type="protein sequence ID" value="GAA5342200.1"/>
    <property type="molecule type" value="Genomic_DNA"/>
</dbReference>
<proteinExistence type="predicted"/>
<protein>
    <recommendedName>
        <fullName evidence="5">PQQ-like domain-containing protein</fullName>
    </recommendedName>
</protein>
<dbReference type="SUPFAM" id="SSF50998">
    <property type="entry name" value="Quinoprotein alcohol dehydrogenase-like"/>
    <property type="match status" value="1"/>
</dbReference>
<dbReference type="PROSITE" id="PS51257">
    <property type="entry name" value="PROKAR_LIPOPROTEIN"/>
    <property type="match status" value="1"/>
</dbReference>
<reference evidence="3 4" key="1">
    <citation type="submission" date="2024-02" db="EMBL/GenBank/DDBJ databases">
        <title>Characterization of antibiotic resistant novel bacterial strains and their environmental applications.</title>
        <authorList>
            <person name="Manzoor S."/>
            <person name="Abbas S."/>
            <person name="Arshad M."/>
            <person name="Li W.J."/>
            <person name="Ahmed I."/>
        </authorList>
    </citation>
    <scope>NUCLEOTIDE SEQUENCE [LARGE SCALE GENOMIC DNA]</scope>
    <source>
        <strain evidence="3 4">KACC 15558</strain>
    </source>
</reference>
<feature type="signal peptide" evidence="2">
    <location>
        <begin position="1"/>
        <end position="25"/>
    </location>
</feature>
<accession>A0ABP9UA12</accession>
<evidence type="ECO:0000313" key="3">
    <source>
        <dbReference type="EMBL" id="GAA5342200.1"/>
    </source>
</evidence>
<dbReference type="RefSeq" id="WP_051619735.1">
    <property type="nucleotide sequence ID" value="NZ_BAABBK010000020.1"/>
</dbReference>
<gene>
    <name evidence="3" type="ORF">KACC15558_32410</name>
</gene>
<feature type="compositionally biased region" description="Polar residues" evidence="1">
    <location>
        <begin position="391"/>
        <end position="400"/>
    </location>
</feature>
<feature type="region of interest" description="Disordered" evidence="1">
    <location>
        <begin position="388"/>
        <end position="418"/>
    </location>
</feature>
<sequence length="418" mass="43595">MTPRRRRSSLALAAVAALLVTGCGASEPEPVRDPYPVDGSLPVVDTSGMRLPTPFEELEVVDPGWDITPQYADGVYLAAGEHDGVLEFTAVDVHGDVLWAAQRPASCTGFVVTTDAHGRTLAILGDLQTTADALAATTATAYDLTTGEQVWGPVEVPGPYQGPGLVFAAPPEGFMGETGPRVALDPTTGDVAADESSPERIRIIGEYHGIVLLTHEDALIARDTADDHELWRVPLAEHGWTAASISASLRPAPGDGLALIATSETTGALLDLDQGSIVSSTARDAAVDPTTGTLVTLDDTGLHGYDTDDRPLWSLPVAAETTIAAIGGVFLYLREDGAIRVHNVLTGDVAQAYEPDGQGPIIVPTHITINGAALLLQERRHLVATIAESPLNESSPTSSPAGMGALGSHSRLEIPQGV</sequence>
<evidence type="ECO:0000313" key="4">
    <source>
        <dbReference type="Proteomes" id="UP001498935"/>
    </source>
</evidence>
<dbReference type="InterPro" id="IPR015943">
    <property type="entry name" value="WD40/YVTN_repeat-like_dom_sf"/>
</dbReference>
<dbReference type="Gene3D" id="2.130.10.10">
    <property type="entry name" value="YVTN repeat-like/Quinoprotein amine dehydrogenase"/>
    <property type="match status" value="1"/>
</dbReference>
<dbReference type="InterPro" id="IPR011047">
    <property type="entry name" value="Quinoprotein_ADH-like_sf"/>
</dbReference>
<comment type="caution">
    <text evidence="3">The sequence shown here is derived from an EMBL/GenBank/DDBJ whole genome shotgun (WGS) entry which is preliminary data.</text>
</comment>
<organism evidence="3 4">
    <name type="scientific">Brevibacterium ammoniilyticum</name>
    <dbReference type="NCBI Taxonomy" id="1046555"/>
    <lineage>
        <taxon>Bacteria</taxon>
        <taxon>Bacillati</taxon>
        <taxon>Actinomycetota</taxon>
        <taxon>Actinomycetes</taxon>
        <taxon>Micrococcales</taxon>
        <taxon>Brevibacteriaceae</taxon>
        <taxon>Brevibacterium</taxon>
    </lineage>
</organism>
<evidence type="ECO:0000256" key="2">
    <source>
        <dbReference type="SAM" id="SignalP"/>
    </source>
</evidence>
<keyword evidence="2" id="KW-0732">Signal</keyword>